<protein>
    <submittedName>
        <fullName evidence="1">Uncharacterized protein</fullName>
    </submittedName>
</protein>
<proteinExistence type="predicted"/>
<keyword evidence="2" id="KW-1185">Reference proteome</keyword>
<evidence type="ECO:0000313" key="1">
    <source>
        <dbReference type="EMBL" id="KAJ1180713.1"/>
    </source>
</evidence>
<accession>A0AAV7TYL7</accession>
<name>A0AAV7TYL7_PLEWA</name>
<dbReference type="EMBL" id="JANPWB010000006">
    <property type="protein sequence ID" value="KAJ1180713.1"/>
    <property type="molecule type" value="Genomic_DNA"/>
</dbReference>
<dbReference type="Proteomes" id="UP001066276">
    <property type="component" value="Chromosome 3_2"/>
</dbReference>
<evidence type="ECO:0000313" key="2">
    <source>
        <dbReference type="Proteomes" id="UP001066276"/>
    </source>
</evidence>
<comment type="caution">
    <text evidence="1">The sequence shown here is derived from an EMBL/GenBank/DDBJ whole genome shotgun (WGS) entry which is preliminary data.</text>
</comment>
<reference evidence="1" key="1">
    <citation type="journal article" date="2022" name="bioRxiv">
        <title>Sequencing and chromosome-scale assembly of the giantPleurodeles waltlgenome.</title>
        <authorList>
            <person name="Brown T."/>
            <person name="Elewa A."/>
            <person name="Iarovenko S."/>
            <person name="Subramanian E."/>
            <person name="Araus A.J."/>
            <person name="Petzold A."/>
            <person name="Susuki M."/>
            <person name="Suzuki K.-i.T."/>
            <person name="Hayashi T."/>
            <person name="Toyoda A."/>
            <person name="Oliveira C."/>
            <person name="Osipova E."/>
            <person name="Leigh N.D."/>
            <person name="Simon A."/>
            <person name="Yun M.H."/>
        </authorList>
    </citation>
    <scope>NUCLEOTIDE SEQUENCE</scope>
    <source>
        <strain evidence="1">20211129_DDA</strain>
        <tissue evidence="1">Liver</tissue>
    </source>
</reference>
<gene>
    <name evidence="1" type="ORF">NDU88_005930</name>
</gene>
<dbReference type="AlphaFoldDB" id="A0AAV7TYL7"/>
<sequence>MAVGSEWRERLSGARRFGPRVDELFHNFLCHSIIHLWERPLDGYTARELPGGFEGITSLRATLYVIIVVMRRRKTELYDCMHFLCTADLNSITTLDKLFYRLLW</sequence>
<organism evidence="1 2">
    <name type="scientific">Pleurodeles waltl</name>
    <name type="common">Iberian ribbed newt</name>
    <dbReference type="NCBI Taxonomy" id="8319"/>
    <lineage>
        <taxon>Eukaryota</taxon>
        <taxon>Metazoa</taxon>
        <taxon>Chordata</taxon>
        <taxon>Craniata</taxon>
        <taxon>Vertebrata</taxon>
        <taxon>Euteleostomi</taxon>
        <taxon>Amphibia</taxon>
        <taxon>Batrachia</taxon>
        <taxon>Caudata</taxon>
        <taxon>Salamandroidea</taxon>
        <taxon>Salamandridae</taxon>
        <taxon>Pleurodelinae</taxon>
        <taxon>Pleurodeles</taxon>
    </lineage>
</organism>